<dbReference type="Proteomes" id="UP001230951">
    <property type="component" value="Unassembled WGS sequence"/>
</dbReference>
<evidence type="ECO:0000256" key="2">
    <source>
        <dbReference type="SAM" id="Phobius"/>
    </source>
</evidence>
<dbReference type="Proteomes" id="UP001242995">
    <property type="component" value="Unassembled WGS sequence"/>
</dbReference>
<evidence type="ECO:0000313" key="5">
    <source>
        <dbReference type="Proteomes" id="UP001230951"/>
    </source>
</evidence>
<feature type="region of interest" description="Disordered" evidence="1">
    <location>
        <begin position="1"/>
        <end position="39"/>
    </location>
</feature>
<evidence type="ECO:0000256" key="1">
    <source>
        <dbReference type="SAM" id="MobiDB-lite"/>
    </source>
</evidence>
<dbReference type="EMBL" id="JAUSRG010000003">
    <property type="protein sequence ID" value="MDP9904779.1"/>
    <property type="molecule type" value="Genomic_DNA"/>
</dbReference>
<feature type="compositionally biased region" description="Basic and acidic residues" evidence="1">
    <location>
        <begin position="1"/>
        <end position="14"/>
    </location>
</feature>
<evidence type="ECO:0000313" key="3">
    <source>
        <dbReference type="EMBL" id="MDP9904779.1"/>
    </source>
</evidence>
<protein>
    <submittedName>
        <fullName evidence="3">Uncharacterized protein</fullName>
    </submittedName>
</protein>
<reference evidence="3 5" key="1">
    <citation type="submission" date="2023-07" db="EMBL/GenBank/DDBJ databases">
        <title>Sorghum-associated microbial communities from plants grown in Nebraska, USA.</title>
        <authorList>
            <person name="Schachtman D."/>
        </authorList>
    </citation>
    <scope>NUCLEOTIDE SEQUENCE</scope>
    <source>
        <strain evidence="3">DS1006</strain>
        <strain evidence="4 5">DS1016</strain>
    </source>
</reference>
<accession>A0AAW8DHN0</accession>
<sequence>MTEDKAEFVHRSFRADAGTDTDAASEPAKNKRWNFQKPELKAPVEGSALEAKFDGWTMARREKKAARTPEMKSRSARRVIGAGLGCALAAMAVFTSLSTSAFDQQSAKNTAEIARLQAAAGQAQEQQSAKPIDPVAIAALTARASESATKVAEGQQAYASLYSAMNNAKSNGNGTPNAEALAAAGHRKDLAAAWDPASFVVDPKSAYVWTTTPYFSRDQIDPRFPWYVRFDGLKASDPKTYAWNVKSVMPKLDSPGTVRVVWACAQQDSTVLAWASATYNDKTGTFSQLDVVTTAKGAEHLSMTDAAKVELLPELTGTGKGKSR</sequence>
<organism evidence="3 6">
    <name type="scientific">Arthrobacter bambusae</name>
    <dbReference type="NCBI Taxonomy" id="1338426"/>
    <lineage>
        <taxon>Bacteria</taxon>
        <taxon>Bacillati</taxon>
        <taxon>Actinomycetota</taxon>
        <taxon>Actinomycetes</taxon>
        <taxon>Micrococcales</taxon>
        <taxon>Micrococcaceae</taxon>
        <taxon>Arthrobacter</taxon>
    </lineage>
</organism>
<feature type="transmembrane region" description="Helical" evidence="2">
    <location>
        <begin position="79"/>
        <end position="102"/>
    </location>
</feature>
<evidence type="ECO:0000313" key="6">
    <source>
        <dbReference type="Proteomes" id="UP001242995"/>
    </source>
</evidence>
<proteinExistence type="predicted"/>
<dbReference type="AlphaFoldDB" id="A0AAW8DHN0"/>
<keyword evidence="5" id="KW-1185">Reference proteome</keyword>
<keyword evidence="2" id="KW-0812">Transmembrane</keyword>
<name>A0AAW8DHN0_9MICC</name>
<gene>
    <name evidence="3" type="ORF">J2S90_001734</name>
    <name evidence="4" type="ORF">J2S93_002219</name>
</gene>
<dbReference type="RefSeq" id="WP_306960688.1">
    <property type="nucleotide sequence ID" value="NZ_JAUSRG010000003.1"/>
</dbReference>
<evidence type="ECO:0000313" key="4">
    <source>
        <dbReference type="EMBL" id="MDQ0180792.1"/>
    </source>
</evidence>
<keyword evidence="2" id="KW-1133">Transmembrane helix</keyword>
<dbReference type="EMBL" id="JAUSTF010000004">
    <property type="protein sequence ID" value="MDQ0180792.1"/>
    <property type="molecule type" value="Genomic_DNA"/>
</dbReference>
<comment type="caution">
    <text evidence="3">The sequence shown here is derived from an EMBL/GenBank/DDBJ whole genome shotgun (WGS) entry which is preliminary data.</text>
</comment>
<keyword evidence="2" id="KW-0472">Membrane</keyword>